<dbReference type="GO" id="GO:0055085">
    <property type="term" value="P:transmembrane transport"/>
    <property type="evidence" value="ECO:0007669"/>
    <property type="project" value="InterPro"/>
</dbReference>
<keyword evidence="4" id="KW-0288">FMN</keyword>
<feature type="non-terminal residue" evidence="10">
    <location>
        <position position="1"/>
    </location>
</feature>
<evidence type="ECO:0008006" key="11">
    <source>
        <dbReference type="Google" id="ProtNLM"/>
    </source>
</evidence>
<dbReference type="PANTHER" id="PTHR30578:SF0">
    <property type="entry name" value="ION-TRANSLOCATING OXIDOREDUCTASE COMPLEX SUBUNIT D"/>
    <property type="match status" value="1"/>
</dbReference>
<comment type="caution">
    <text evidence="10">The sequence shown here is derived from an EMBL/GenBank/DDBJ whole genome shotgun (WGS) entry which is preliminary data.</text>
</comment>
<keyword evidence="8 9" id="KW-0472">Membrane</keyword>
<keyword evidence="3" id="KW-0285">Flavoprotein</keyword>
<evidence type="ECO:0000313" key="10">
    <source>
        <dbReference type="EMBL" id="GAF87651.1"/>
    </source>
</evidence>
<dbReference type="AlphaFoldDB" id="X0TK45"/>
<evidence type="ECO:0000256" key="6">
    <source>
        <dbReference type="ARBA" id="ARBA00022967"/>
    </source>
</evidence>
<gene>
    <name evidence="10" type="ORF">S01H1_22273</name>
</gene>
<reference evidence="10" key="1">
    <citation type="journal article" date="2014" name="Front. Microbiol.">
        <title>High frequency of phylogenetically diverse reductive dehalogenase-homologous genes in deep subseafloor sedimentary metagenomes.</title>
        <authorList>
            <person name="Kawai M."/>
            <person name="Futagami T."/>
            <person name="Toyoda A."/>
            <person name="Takaki Y."/>
            <person name="Nishi S."/>
            <person name="Hori S."/>
            <person name="Arai W."/>
            <person name="Tsubouchi T."/>
            <person name="Morono Y."/>
            <person name="Uchiyama I."/>
            <person name="Ito T."/>
            <person name="Fujiyama A."/>
            <person name="Inagaki F."/>
            <person name="Takami H."/>
        </authorList>
    </citation>
    <scope>NUCLEOTIDE SEQUENCE</scope>
    <source>
        <strain evidence="10">Expedition CK06-06</strain>
    </source>
</reference>
<evidence type="ECO:0000256" key="1">
    <source>
        <dbReference type="ARBA" id="ARBA00022448"/>
    </source>
</evidence>
<keyword evidence="7 9" id="KW-1133">Transmembrane helix</keyword>
<evidence type="ECO:0000256" key="7">
    <source>
        <dbReference type="ARBA" id="ARBA00022989"/>
    </source>
</evidence>
<dbReference type="PANTHER" id="PTHR30578">
    <property type="entry name" value="ELECTRON TRANSPORT COMPLEX PROTEIN RNFD"/>
    <property type="match status" value="1"/>
</dbReference>
<sequence length="121" mass="13202">DWRIPLAYIGTVALLTLVWPGVALPIFTSPWEDALFHVLAGGLMLGAFFMATDYVTSPLTHKGRIVFSVGAGILTVIIRLFGGMPEGVCYSILFMNAITPLIDRYVKVRPYGLVKKAESEG</sequence>
<evidence type="ECO:0000256" key="2">
    <source>
        <dbReference type="ARBA" id="ARBA00022553"/>
    </source>
</evidence>
<evidence type="ECO:0000256" key="4">
    <source>
        <dbReference type="ARBA" id="ARBA00022643"/>
    </source>
</evidence>
<evidence type="ECO:0000256" key="9">
    <source>
        <dbReference type="SAM" id="Phobius"/>
    </source>
</evidence>
<dbReference type="GO" id="GO:0005886">
    <property type="term" value="C:plasma membrane"/>
    <property type="evidence" value="ECO:0007669"/>
    <property type="project" value="TreeGrafter"/>
</dbReference>
<name>X0TK45_9ZZZZ</name>
<accession>X0TK45</accession>
<evidence type="ECO:0000256" key="3">
    <source>
        <dbReference type="ARBA" id="ARBA00022630"/>
    </source>
</evidence>
<keyword evidence="6" id="KW-1278">Translocase</keyword>
<feature type="transmembrane region" description="Helical" evidence="9">
    <location>
        <begin position="7"/>
        <end position="28"/>
    </location>
</feature>
<dbReference type="InterPro" id="IPR004338">
    <property type="entry name" value="NqrB/RnfD"/>
</dbReference>
<protein>
    <recommendedName>
        <fullName evidence="11">Electron transport complex subunit RsxD</fullName>
    </recommendedName>
</protein>
<evidence type="ECO:0000256" key="8">
    <source>
        <dbReference type="ARBA" id="ARBA00023136"/>
    </source>
</evidence>
<organism evidence="10">
    <name type="scientific">marine sediment metagenome</name>
    <dbReference type="NCBI Taxonomy" id="412755"/>
    <lineage>
        <taxon>unclassified sequences</taxon>
        <taxon>metagenomes</taxon>
        <taxon>ecological metagenomes</taxon>
    </lineage>
</organism>
<feature type="transmembrane region" description="Helical" evidence="9">
    <location>
        <begin position="34"/>
        <end position="52"/>
    </location>
</feature>
<keyword evidence="1" id="KW-0813">Transport</keyword>
<dbReference type="Pfam" id="PF03116">
    <property type="entry name" value="NQR2_RnfD_RnfE"/>
    <property type="match status" value="1"/>
</dbReference>
<proteinExistence type="predicted"/>
<keyword evidence="2" id="KW-0597">Phosphoprotein</keyword>
<evidence type="ECO:0000256" key="5">
    <source>
        <dbReference type="ARBA" id="ARBA00022692"/>
    </source>
</evidence>
<keyword evidence="5 9" id="KW-0812">Transmembrane</keyword>
<dbReference type="EMBL" id="BARS01012533">
    <property type="protein sequence ID" value="GAF87651.1"/>
    <property type="molecule type" value="Genomic_DNA"/>
</dbReference>